<keyword evidence="2" id="KW-0175">Coiled coil</keyword>
<keyword evidence="4" id="KW-1185">Reference proteome</keyword>
<evidence type="ECO:0000313" key="4">
    <source>
        <dbReference type="Proteomes" id="UP000695022"/>
    </source>
</evidence>
<reference evidence="5" key="1">
    <citation type="submission" date="2025-08" db="UniProtKB">
        <authorList>
            <consortium name="RefSeq"/>
        </authorList>
    </citation>
    <scope>IDENTIFICATION</scope>
</reference>
<dbReference type="RefSeq" id="XP_014680184.1">
    <property type="nucleotide sequence ID" value="XM_014824698.1"/>
</dbReference>
<dbReference type="GeneID" id="106820152"/>
<dbReference type="PANTHER" id="PTHR12587">
    <property type="entry name" value="LAR INTERACTING PROTEIN LIP -RELATED PROTEIN"/>
    <property type="match status" value="1"/>
</dbReference>
<dbReference type="PROSITE" id="PS50105">
    <property type="entry name" value="SAM_DOMAIN"/>
    <property type="match status" value="1"/>
</dbReference>
<protein>
    <submittedName>
        <fullName evidence="5">Liprin-beta-2-like</fullName>
    </submittedName>
</protein>
<keyword evidence="1" id="KW-0677">Repeat</keyword>
<name>A0ABM1F6W3_PRICU</name>
<accession>A0ABM1F6W3</accession>
<evidence type="ECO:0000256" key="1">
    <source>
        <dbReference type="ARBA" id="ARBA00022737"/>
    </source>
</evidence>
<dbReference type="InterPro" id="IPR029515">
    <property type="entry name" value="Liprin"/>
</dbReference>
<evidence type="ECO:0000313" key="5">
    <source>
        <dbReference type="RefSeq" id="XP_014680184.1"/>
    </source>
</evidence>
<organism evidence="4 5">
    <name type="scientific">Priapulus caudatus</name>
    <name type="common">Priapulid worm</name>
    <dbReference type="NCBI Taxonomy" id="37621"/>
    <lineage>
        <taxon>Eukaryota</taxon>
        <taxon>Metazoa</taxon>
        <taxon>Ecdysozoa</taxon>
        <taxon>Scalidophora</taxon>
        <taxon>Priapulida</taxon>
        <taxon>Priapulimorpha</taxon>
        <taxon>Priapulimorphida</taxon>
        <taxon>Priapulidae</taxon>
        <taxon>Priapulus</taxon>
    </lineage>
</organism>
<proteinExistence type="predicted"/>
<dbReference type="SUPFAM" id="SSF47769">
    <property type="entry name" value="SAM/Pointed domain"/>
    <property type="match status" value="1"/>
</dbReference>
<dbReference type="PANTHER" id="PTHR12587:SF14">
    <property type="entry name" value="AT31531P"/>
    <property type="match status" value="1"/>
</dbReference>
<dbReference type="Pfam" id="PF00536">
    <property type="entry name" value="SAM_1"/>
    <property type="match status" value="1"/>
</dbReference>
<feature type="non-terminal residue" evidence="5">
    <location>
        <position position="96"/>
    </location>
</feature>
<sequence>MWVHEIGLSAYVIDSKRWVKNGDQLLRATPQDLEKELGIHNPLHRKKLQLALQAVGSEEMDAKCNLDHHWVTRECLLPAHLLYMLSVCLPLSLSRR</sequence>
<evidence type="ECO:0000259" key="3">
    <source>
        <dbReference type="PROSITE" id="PS50105"/>
    </source>
</evidence>
<evidence type="ECO:0000256" key="2">
    <source>
        <dbReference type="ARBA" id="ARBA00023054"/>
    </source>
</evidence>
<dbReference type="Gene3D" id="1.10.150.50">
    <property type="entry name" value="Transcription Factor, Ets-1"/>
    <property type="match status" value="1"/>
</dbReference>
<dbReference type="InterPro" id="IPR013761">
    <property type="entry name" value="SAM/pointed_sf"/>
</dbReference>
<dbReference type="InterPro" id="IPR001660">
    <property type="entry name" value="SAM"/>
</dbReference>
<dbReference type="Proteomes" id="UP000695022">
    <property type="component" value="Unplaced"/>
</dbReference>
<gene>
    <name evidence="5" type="primary">LOC106820152</name>
</gene>
<feature type="domain" description="SAM" evidence="3">
    <location>
        <begin position="1"/>
        <end position="58"/>
    </location>
</feature>